<dbReference type="SMART" id="SM00342">
    <property type="entry name" value="HTH_ARAC"/>
    <property type="match status" value="1"/>
</dbReference>
<dbReference type="PANTHER" id="PTHR43280">
    <property type="entry name" value="ARAC-FAMILY TRANSCRIPTIONAL REGULATOR"/>
    <property type="match status" value="1"/>
</dbReference>
<evidence type="ECO:0000256" key="3">
    <source>
        <dbReference type="ARBA" id="ARBA00023163"/>
    </source>
</evidence>
<evidence type="ECO:0000313" key="6">
    <source>
        <dbReference type="Proteomes" id="UP000649151"/>
    </source>
</evidence>
<dbReference type="Proteomes" id="UP000649151">
    <property type="component" value="Unassembled WGS sequence"/>
</dbReference>
<dbReference type="InterPro" id="IPR014710">
    <property type="entry name" value="RmlC-like_jellyroll"/>
</dbReference>
<dbReference type="Gene3D" id="1.10.10.60">
    <property type="entry name" value="Homeodomain-like"/>
    <property type="match status" value="2"/>
</dbReference>
<dbReference type="Pfam" id="PF02311">
    <property type="entry name" value="AraC_binding"/>
    <property type="match status" value="1"/>
</dbReference>
<feature type="domain" description="HTH araC/xylS-type" evidence="4">
    <location>
        <begin position="218"/>
        <end position="315"/>
    </location>
</feature>
<evidence type="ECO:0000259" key="4">
    <source>
        <dbReference type="PROSITE" id="PS01124"/>
    </source>
</evidence>
<dbReference type="PANTHER" id="PTHR43280:SF2">
    <property type="entry name" value="HTH-TYPE TRANSCRIPTIONAL REGULATOR EXSA"/>
    <property type="match status" value="1"/>
</dbReference>
<dbReference type="PROSITE" id="PS01124">
    <property type="entry name" value="HTH_ARAC_FAMILY_2"/>
    <property type="match status" value="1"/>
</dbReference>
<keyword evidence="6" id="KW-1185">Reference proteome</keyword>
<sequence length="329" mass="39154">MDIQKFYEDHQKFMAKILLKLKDKRERPIGYTEKEDYYPFKDASIVIAPHTNTYENPPHKHDFFEFVYIHQGSCTNIIDSVSIPLKQGDICLMNTNAMHQIKLNNVKQDIIFNLLVKESIMDSFHFKIYSSNDFVTNFFLKSIDKRRQEQNYILFSNNTETEQTDFFCKMIQEQFSKKIYKSPKISYLFDCFMIELIRSYQSTVDQSHMKNKQEDTFSKMLEYIEQNSATVTLDELGKKYGYHPQHLSKLIKQYSGSSFQALLTDIRLQQACMLLRENKLSISSIIQKLGYSNRTWFHKLFQEKYHLTPGEYREQQLKAKNQIQASYHE</sequence>
<gene>
    <name evidence="5" type="ORF">H8Z77_04500</name>
</gene>
<organism evidence="5 6">
    <name type="scientific">Clostridium facile</name>
    <dbReference type="NCBI Taxonomy" id="2763035"/>
    <lineage>
        <taxon>Bacteria</taxon>
        <taxon>Bacillati</taxon>
        <taxon>Bacillota</taxon>
        <taxon>Clostridia</taxon>
        <taxon>Eubacteriales</taxon>
        <taxon>Clostridiaceae</taxon>
        <taxon>Clostridium</taxon>
    </lineage>
</organism>
<evidence type="ECO:0000313" key="5">
    <source>
        <dbReference type="EMBL" id="MBC5787287.1"/>
    </source>
</evidence>
<dbReference type="Gene3D" id="2.60.120.10">
    <property type="entry name" value="Jelly Rolls"/>
    <property type="match status" value="1"/>
</dbReference>
<keyword evidence="3" id="KW-0804">Transcription</keyword>
<proteinExistence type="predicted"/>
<dbReference type="Pfam" id="PF12833">
    <property type="entry name" value="HTH_18"/>
    <property type="match status" value="1"/>
</dbReference>
<dbReference type="InterPro" id="IPR018060">
    <property type="entry name" value="HTH_AraC"/>
</dbReference>
<keyword evidence="2" id="KW-0238">DNA-binding</keyword>
<accession>A0ABR7IR51</accession>
<evidence type="ECO:0000256" key="1">
    <source>
        <dbReference type="ARBA" id="ARBA00023015"/>
    </source>
</evidence>
<evidence type="ECO:0000256" key="2">
    <source>
        <dbReference type="ARBA" id="ARBA00023125"/>
    </source>
</evidence>
<dbReference type="SUPFAM" id="SSF46689">
    <property type="entry name" value="Homeodomain-like"/>
    <property type="match status" value="1"/>
</dbReference>
<reference evidence="5 6" key="1">
    <citation type="submission" date="2020-08" db="EMBL/GenBank/DDBJ databases">
        <title>Genome public.</title>
        <authorList>
            <person name="Liu C."/>
            <person name="Sun Q."/>
        </authorList>
    </citation>
    <scope>NUCLEOTIDE SEQUENCE [LARGE SCALE GENOMIC DNA]</scope>
    <source>
        <strain evidence="5 6">NSJ-27</strain>
    </source>
</reference>
<dbReference type="InterPro" id="IPR003313">
    <property type="entry name" value="AraC-bd"/>
</dbReference>
<comment type="caution">
    <text evidence="5">The sequence shown here is derived from an EMBL/GenBank/DDBJ whole genome shotgun (WGS) entry which is preliminary data.</text>
</comment>
<dbReference type="InterPro" id="IPR009057">
    <property type="entry name" value="Homeodomain-like_sf"/>
</dbReference>
<dbReference type="SUPFAM" id="SSF51215">
    <property type="entry name" value="Regulatory protein AraC"/>
    <property type="match status" value="1"/>
</dbReference>
<keyword evidence="1" id="KW-0805">Transcription regulation</keyword>
<protein>
    <submittedName>
        <fullName evidence="5">Helix-turn-helix transcriptional regulator</fullName>
    </submittedName>
</protein>
<dbReference type="InterPro" id="IPR037923">
    <property type="entry name" value="HTH-like"/>
</dbReference>
<dbReference type="EMBL" id="JACOQK010000001">
    <property type="protein sequence ID" value="MBC5787287.1"/>
    <property type="molecule type" value="Genomic_DNA"/>
</dbReference>
<name>A0ABR7IR51_9CLOT</name>